<organism evidence="1 2">
    <name type="scientific">Bondarzewia mesenterica</name>
    <dbReference type="NCBI Taxonomy" id="1095465"/>
    <lineage>
        <taxon>Eukaryota</taxon>
        <taxon>Fungi</taxon>
        <taxon>Dikarya</taxon>
        <taxon>Basidiomycota</taxon>
        <taxon>Agaricomycotina</taxon>
        <taxon>Agaricomycetes</taxon>
        <taxon>Russulales</taxon>
        <taxon>Bondarzewiaceae</taxon>
        <taxon>Bondarzewia</taxon>
    </lineage>
</organism>
<accession>A0A4S4LJF9</accession>
<dbReference type="Proteomes" id="UP000310158">
    <property type="component" value="Unassembled WGS sequence"/>
</dbReference>
<gene>
    <name evidence="1" type="ORF">EW146_g7789</name>
</gene>
<dbReference type="OrthoDB" id="2675723at2759"/>
<dbReference type="AlphaFoldDB" id="A0A4S4LJF9"/>
<evidence type="ECO:0000313" key="2">
    <source>
        <dbReference type="Proteomes" id="UP000310158"/>
    </source>
</evidence>
<dbReference type="EMBL" id="SGPL01000477">
    <property type="protein sequence ID" value="THH12194.1"/>
    <property type="molecule type" value="Genomic_DNA"/>
</dbReference>
<comment type="caution">
    <text evidence="1">The sequence shown here is derived from an EMBL/GenBank/DDBJ whole genome shotgun (WGS) entry which is preliminary data.</text>
</comment>
<reference evidence="1 2" key="1">
    <citation type="submission" date="2019-02" db="EMBL/GenBank/DDBJ databases">
        <title>Genome sequencing of the rare red list fungi Bondarzewia mesenterica.</title>
        <authorList>
            <person name="Buettner E."/>
            <person name="Kellner H."/>
        </authorList>
    </citation>
    <scope>NUCLEOTIDE SEQUENCE [LARGE SCALE GENOMIC DNA]</scope>
    <source>
        <strain evidence="1 2">DSM 108281</strain>
    </source>
</reference>
<keyword evidence="2" id="KW-1185">Reference proteome</keyword>
<sequence length="486" mass="55002">MENTLDINYGLNDNVSIPSDHTPALWDAYGIIMHNMILQFPMNGDADDRQCWHNNMMSILPPFSADSSSVVLTIQIMSYPDIVPEVDYALDAAWQALTLTEMVIKEKNLEIDQLKERSSPTVSDGWAQHIPNHCWVLTDGLRMVPALCKKYIKVMDALEASQEGFQALDTSIDRRLVDEWAGDAENAVLGWRDHSELLDIYDVQKERMPGRAAYQLTLAENERRASGQVPRGSTAWLSTGIKIQEAHCLSQNASAEVLAKLNESQRRLKNQITAFQREAEKYVGLADPSAEWEDIPPDIIPDPEVNEDEPIPEALVEEYADDIPDAIPTEKMAIALPSTLWIVKYRELGLEELANQELKLRKGQANDALHHMQITIGHKSFLFRSLVRQANSQKKKTRAWNEVTILEGNIREHSKIYITCRQAMVCLGADVDVLSVYKELKKDHLNVSMVIMEPSLPGTRKKGLSWIWNIDVLQDTGDNGWMEECE</sequence>
<name>A0A4S4LJF9_9AGAM</name>
<protein>
    <submittedName>
        <fullName evidence="1">Uncharacterized protein</fullName>
    </submittedName>
</protein>
<proteinExistence type="predicted"/>
<evidence type="ECO:0000313" key="1">
    <source>
        <dbReference type="EMBL" id="THH12194.1"/>
    </source>
</evidence>